<keyword evidence="2" id="KW-0964">Secreted</keyword>
<keyword evidence="7" id="KW-1185">Reference proteome</keyword>
<keyword evidence="3" id="KW-0732">Signal</keyword>
<dbReference type="SMART" id="SM00505">
    <property type="entry name" value="Knot1"/>
    <property type="match status" value="1"/>
</dbReference>
<evidence type="ECO:0000313" key="7">
    <source>
        <dbReference type="Proteomes" id="UP000653305"/>
    </source>
</evidence>
<reference evidence="6" key="1">
    <citation type="submission" date="2020-07" db="EMBL/GenBank/DDBJ databases">
        <title>Ethylene signaling mediates host invasion by parasitic plants.</title>
        <authorList>
            <person name="Yoshida S."/>
        </authorList>
    </citation>
    <scope>NUCLEOTIDE SEQUENCE</scope>
    <source>
        <strain evidence="6">Okayama</strain>
    </source>
</reference>
<dbReference type="Pfam" id="PF00304">
    <property type="entry name" value="Gamma-thionin"/>
    <property type="match status" value="1"/>
</dbReference>
<feature type="domain" description="Knottins-like" evidence="5">
    <location>
        <begin position="33"/>
        <end position="78"/>
    </location>
</feature>
<sequence>MQLYITIFVKPPNLVAEISGPVKGLNVEEENKVCKYKSRKFWGLCFSDKKCTDVCKREGFEDGDCEGFRRRCYCNNHCRLTN</sequence>
<keyword evidence="4" id="KW-1015">Disulfide bond</keyword>
<dbReference type="PROSITE" id="PS00940">
    <property type="entry name" value="GAMMA_THIONIN"/>
    <property type="match status" value="1"/>
</dbReference>
<evidence type="ECO:0000259" key="5">
    <source>
        <dbReference type="SMART" id="SM00505"/>
    </source>
</evidence>
<dbReference type="Gene3D" id="3.30.30.10">
    <property type="entry name" value="Knottin, scorpion toxin-like"/>
    <property type="match status" value="1"/>
</dbReference>
<protein>
    <submittedName>
        <fullName evidence="6">Putative defensin-like protein 3</fullName>
    </submittedName>
</protein>
<evidence type="ECO:0000256" key="1">
    <source>
        <dbReference type="ARBA" id="ARBA00004613"/>
    </source>
</evidence>
<dbReference type="GO" id="GO:0006952">
    <property type="term" value="P:defense response"/>
    <property type="evidence" value="ECO:0007669"/>
    <property type="project" value="InterPro"/>
</dbReference>
<dbReference type="CDD" id="cd00107">
    <property type="entry name" value="Knot1"/>
    <property type="match status" value="1"/>
</dbReference>
<comment type="caution">
    <text evidence="6">The sequence shown here is derived from an EMBL/GenBank/DDBJ whole genome shotgun (WGS) entry which is preliminary data.</text>
</comment>
<evidence type="ECO:0000256" key="2">
    <source>
        <dbReference type="ARBA" id="ARBA00022525"/>
    </source>
</evidence>
<comment type="subcellular location">
    <subcellularLocation>
        <location evidence="1">Secreted</location>
    </subcellularLocation>
</comment>
<dbReference type="EMBL" id="BMAC01000499">
    <property type="protein sequence ID" value="GFP97688.1"/>
    <property type="molecule type" value="Genomic_DNA"/>
</dbReference>
<gene>
    <name evidence="6" type="ORF">PHJA_001912900</name>
</gene>
<evidence type="ECO:0000256" key="4">
    <source>
        <dbReference type="ARBA" id="ARBA00023157"/>
    </source>
</evidence>
<dbReference type="Proteomes" id="UP000653305">
    <property type="component" value="Unassembled WGS sequence"/>
</dbReference>
<evidence type="ECO:0000313" key="6">
    <source>
        <dbReference type="EMBL" id="GFP97688.1"/>
    </source>
</evidence>
<dbReference type="InterPro" id="IPR008176">
    <property type="entry name" value="Defensin_plant"/>
</dbReference>
<accession>A0A830CKA0</accession>
<dbReference type="SUPFAM" id="SSF57095">
    <property type="entry name" value="Scorpion toxin-like"/>
    <property type="match status" value="1"/>
</dbReference>
<dbReference type="InterPro" id="IPR003614">
    <property type="entry name" value="Knottins"/>
</dbReference>
<dbReference type="AlphaFoldDB" id="A0A830CKA0"/>
<name>A0A830CKA0_9LAMI</name>
<dbReference type="GO" id="GO:0005576">
    <property type="term" value="C:extracellular region"/>
    <property type="evidence" value="ECO:0007669"/>
    <property type="project" value="UniProtKB-SubCell"/>
</dbReference>
<dbReference type="PRINTS" id="PR00288">
    <property type="entry name" value="PUROTHIONIN"/>
</dbReference>
<dbReference type="InterPro" id="IPR036574">
    <property type="entry name" value="Scorpion_toxin-like_sf"/>
</dbReference>
<proteinExistence type="predicted"/>
<dbReference type="OrthoDB" id="1063609at2759"/>
<organism evidence="6 7">
    <name type="scientific">Phtheirospermum japonicum</name>
    <dbReference type="NCBI Taxonomy" id="374723"/>
    <lineage>
        <taxon>Eukaryota</taxon>
        <taxon>Viridiplantae</taxon>
        <taxon>Streptophyta</taxon>
        <taxon>Embryophyta</taxon>
        <taxon>Tracheophyta</taxon>
        <taxon>Spermatophyta</taxon>
        <taxon>Magnoliopsida</taxon>
        <taxon>eudicotyledons</taxon>
        <taxon>Gunneridae</taxon>
        <taxon>Pentapetalae</taxon>
        <taxon>asterids</taxon>
        <taxon>lamiids</taxon>
        <taxon>Lamiales</taxon>
        <taxon>Orobanchaceae</taxon>
        <taxon>Orobanchaceae incertae sedis</taxon>
        <taxon>Phtheirospermum</taxon>
    </lineage>
</organism>
<evidence type="ECO:0000256" key="3">
    <source>
        <dbReference type="ARBA" id="ARBA00022729"/>
    </source>
</evidence>
<dbReference type="PANTHER" id="PTHR33147:SF106">
    <property type="entry name" value="DEFENSIN-LIKE PROTEIN 11"/>
    <property type="match status" value="1"/>
</dbReference>
<dbReference type="PANTHER" id="PTHR33147">
    <property type="entry name" value="DEFENSIN-LIKE PROTEIN 1"/>
    <property type="match status" value="1"/>
</dbReference>